<evidence type="ECO:0000256" key="6">
    <source>
        <dbReference type="ARBA" id="ARBA00022777"/>
    </source>
</evidence>
<dbReference type="PANTHER" id="PTHR43711:SF26">
    <property type="entry name" value="SENSOR HISTIDINE KINASE RCSC"/>
    <property type="match status" value="1"/>
</dbReference>
<dbReference type="Pfam" id="PF00512">
    <property type="entry name" value="HisKA"/>
    <property type="match status" value="1"/>
</dbReference>
<evidence type="ECO:0000313" key="11">
    <source>
        <dbReference type="EMBL" id="MFD2206293.1"/>
    </source>
</evidence>
<protein>
    <recommendedName>
        <fullName evidence="3">histidine kinase</fullName>
        <ecNumber evidence="3">2.7.13.3</ecNumber>
    </recommendedName>
</protein>
<evidence type="ECO:0000313" key="12">
    <source>
        <dbReference type="Proteomes" id="UP001597294"/>
    </source>
</evidence>
<evidence type="ECO:0000256" key="4">
    <source>
        <dbReference type="ARBA" id="ARBA00022553"/>
    </source>
</evidence>
<dbReference type="InterPro" id="IPR003660">
    <property type="entry name" value="HAMP_dom"/>
</dbReference>
<feature type="domain" description="Histidine kinase" evidence="9">
    <location>
        <begin position="247"/>
        <end position="465"/>
    </location>
</feature>
<evidence type="ECO:0000256" key="5">
    <source>
        <dbReference type="ARBA" id="ARBA00022679"/>
    </source>
</evidence>
<dbReference type="InterPro" id="IPR036097">
    <property type="entry name" value="HisK_dim/P_sf"/>
</dbReference>
<dbReference type="SMART" id="SM00388">
    <property type="entry name" value="HisKA"/>
    <property type="match status" value="1"/>
</dbReference>
<dbReference type="GO" id="GO:0016301">
    <property type="term" value="F:kinase activity"/>
    <property type="evidence" value="ECO:0007669"/>
    <property type="project" value="UniProtKB-KW"/>
</dbReference>
<keyword evidence="12" id="KW-1185">Reference proteome</keyword>
<dbReference type="SMART" id="SM00387">
    <property type="entry name" value="HATPase_c"/>
    <property type="match status" value="1"/>
</dbReference>
<dbReference type="Gene3D" id="1.10.287.130">
    <property type="match status" value="1"/>
</dbReference>
<comment type="catalytic activity">
    <reaction evidence="1">
        <text>ATP + protein L-histidine = ADP + protein N-phospho-L-histidine.</text>
        <dbReference type="EC" id="2.7.13.3"/>
    </reaction>
</comment>
<keyword evidence="7" id="KW-0902">Two-component regulatory system</keyword>
<gene>
    <name evidence="11" type="ORF">ACFSKO_11735</name>
</gene>
<keyword evidence="6 11" id="KW-0418">Kinase</keyword>
<evidence type="ECO:0000256" key="2">
    <source>
        <dbReference type="ARBA" id="ARBA00004370"/>
    </source>
</evidence>
<dbReference type="InterPro" id="IPR005467">
    <property type="entry name" value="His_kinase_dom"/>
</dbReference>
<evidence type="ECO:0000256" key="3">
    <source>
        <dbReference type="ARBA" id="ARBA00012438"/>
    </source>
</evidence>
<keyword evidence="8" id="KW-0472">Membrane</keyword>
<dbReference type="InterPro" id="IPR003594">
    <property type="entry name" value="HATPase_dom"/>
</dbReference>
<keyword evidence="8" id="KW-0812">Transmembrane</keyword>
<organism evidence="11 12">
    <name type="scientific">Kiloniella antarctica</name>
    <dbReference type="NCBI Taxonomy" id="1550907"/>
    <lineage>
        <taxon>Bacteria</taxon>
        <taxon>Pseudomonadati</taxon>
        <taxon>Pseudomonadota</taxon>
        <taxon>Alphaproteobacteria</taxon>
        <taxon>Rhodospirillales</taxon>
        <taxon>Kiloniellaceae</taxon>
        <taxon>Kiloniella</taxon>
    </lineage>
</organism>
<name>A0ABW5BJG1_9PROT</name>
<dbReference type="PROSITE" id="PS50885">
    <property type="entry name" value="HAMP"/>
    <property type="match status" value="1"/>
</dbReference>
<dbReference type="Proteomes" id="UP001597294">
    <property type="component" value="Unassembled WGS sequence"/>
</dbReference>
<reference evidence="12" key="1">
    <citation type="journal article" date="2019" name="Int. J. Syst. Evol. Microbiol.">
        <title>The Global Catalogue of Microorganisms (GCM) 10K type strain sequencing project: providing services to taxonomists for standard genome sequencing and annotation.</title>
        <authorList>
            <consortium name="The Broad Institute Genomics Platform"/>
            <consortium name="The Broad Institute Genome Sequencing Center for Infectious Disease"/>
            <person name="Wu L."/>
            <person name="Ma J."/>
        </authorList>
    </citation>
    <scope>NUCLEOTIDE SEQUENCE [LARGE SCALE GENOMIC DNA]</scope>
    <source>
        <strain evidence="12">CGMCC 4.7192</strain>
    </source>
</reference>
<dbReference type="EC" id="2.7.13.3" evidence="3"/>
<dbReference type="RefSeq" id="WP_380251731.1">
    <property type="nucleotide sequence ID" value="NZ_JBHUII010000004.1"/>
</dbReference>
<feature type="domain" description="HAMP" evidence="10">
    <location>
        <begin position="173"/>
        <end position="225"/>
    </location>
</feature>
<feature type="transmembrane region" description="Helical" evidence="8">
    <location>
        <begin position="149"/>
        <end position="171"/>
    </location>
</feature>
<dbReference type="SUPFAM" id="SSF55874">
    <property type="entry name" value="ATPase domain of HSP90 chaperone/DNA topoisomerase II/histidine kinase"/>
    <property type="match status" value="1"/>
</dbReference>
<dbReference type="InterPro" id="IPR050736">
    <property type="entry name" value="Sensor_HK_Regulatory"/>
</dbReference>
<dbReference type="Gene3D" id="3.30.565.10">
    <property type="entry name" value="Histidine kinase-like ATPase, C-terminal domain"/>
    <property type="match status" value="1"/>
</dbReference>
<sequence length="480" mass="53723">MVFKSVRTKLLIICTLSVLVTGLIPFLFFEVRYFQIEEERIAQRALDVANKVSVPLSRSLWDYDESTVLLVLDTLMRDPDLVQVRIILPDNGGEFLPAADHDTENIDLTDTKFIRIPLTYTVFDSDEVLGHLEVGYTTGRAFIDVWTRVFFDALIFLFILLTLGGGAAVAINRAVGRPLRLLSLSIEEMATQKKPVLVKWRSDDELGQTVEAYNNMLITIDQHERVLTEAKETAEIANRAKTSFLANMSHELRTPLNAIIGFSEILMKEKDYKVDDERREEYLGYIFEAGSSLMTMVSDIQQISRLESAEAGIQDEALDINDEILGCIRALELRATDSGVIVESSIQEEIPYLRTNAQGFKQIVVNLLSNAIHFTPRDGRVEVSALFDDYHGLSIRFSDTGVGIKKEDLPFITDPFWKSSSGGEERSGLGLSIVKAITERNQGTLSIDSEVGKGTSVTVNFPTERLVERSKLLNNKAEAS</sequence>
<comment type="caution">
    <text evidence="11">The sequence shown here is derived from an EMBL/GenBank/DDBJ whole genome shotgun (WGS) entry which is preliminary data.</text>
</comment>
<dbReference type="CDD" id="cd00082">
    <property type="entry name" value="HisKA"/>
    <property type="match status" value="1"/>
</dbReference>
<accession>A0ABW5BJG1</accession>
<evidence type="ECO:0000256" key="8">
    <source>
        <dbReference type="SAM" id="Phobius"/>
    </source>
</evidence>
<comment type="subcellular location">
    <subcellularLocation>
        <location evidence="2">Membrane</location>
    </subcellularLocation>
</comment>
<keyword evidence="5" id="KW-0808">Transferase</keyword>
<evidence type="ECO:0000256" key="1">
    <source>
        <dbReference type="ARBA" id="ARBA00000085"/>
    </source>
</evidence>
<dbReference type="PROSITE" id="PS50109">
    <property type="entry name" value="HIS_KIN"/>
    <property type="match status" value="1"/>
</dbReference>
<keyword evidence="8" id="KW-1133">Transmembrane helix</keyword>
<dbReference type="PRINTS" id="PR00344">
    <property type="entry name" value="BCTRLSENSOR"/>
</dbReference>
<dbReference type="PANTHER" id="PTHR43711">
    <property type="entry name" value="TWO-COMPONENT HISTIDINE KINASE"/>
    <property type="match status" value="1"/>
</dbReference>
<keyword evidence="4" id="KW-0597">Phosphoprotein</keyword>
<proteinExistence type="predicted"/>
<dbReference type="SUPFAM" id="SSF47384">
    <property type="entry name" value="Homodimeric domain of signal transducing histidine kinase"/>
    <property type="match status" value="1"/>
</dbReference>
<evidence type="ECO:0000259" key="10">
    <source>
        <dbReference type="PROSITE" id="PS50885"/>
    </source>
</evidence>
<dbReference type="CDD" id="cd06225">
    <property type="entry name" value="HAMP"/>
    <property type="match status" value="1"/>
</dbReference>
<feature type="transmembrane region" description="Helical" evidence="8">
    <location>
        <begin position="10"/>
        <end position="29"/>
    </location>
</feature>
<dbReference type="Gene3D" id="6.10.340.10">
    <property type="match status" value="1"/>
</dbReference>
<dbReference type="InterPro" id="IPR004358">
    <property type="entry name" value="Sig_transdc_His_kin-like_C"/>
</dbReference>
<dbReference type="EMBL" id="JBHUII010000004">
    <property type="protein sequence ID" value="MFD2206293.1"/>
    <property type="molecule type" value="Genomic_DNA"/>
</dbReference>
<dbReference type="InterPro" id="IPR003661">
    <property type="entry name" value="HisK_dim/P_dom"/>
</dbReference>
<dbReference type="Pfam" id="PF02518">
    <property type="entry name" value="HATPase_c"/>
    <property type="match status" value="1"/>
</dbReference>
<dbReference type="InterPro" id="IPR036890">
    <property type="entry name" value="HATPase_C_sf"/>
</dbReference>
<evidence type="ECO:0000256" key="7">
    <source>
        <dbReference type="ARBA" id="ARBA00023012"/>
    </source>
</evidence>
<evidence type="ECO:0000259" key="9">
    <source>
        <dbReference type="PROSITE" id="PS50109"/>
    </source>
</evidence>